<dbReference type="AlphaFoldDB" id="A0AAN8FQU9"/>
<protein>
    <submittedName>
        <fullName evidence="2">Uncharacterized protein</fullName>
    </submittedName>
</protein>
<gene>
    <name evidence="2" type="ORF">GCK32_019244</name>
</gene>
<dbReference type="EMBL" id="WIXE01008773">
    <property type="protein sequence ID" value="KAK5979002.1"/>
    <property type="molecule type" value="Genomic_DNA"/>
</dbReference>
<comment type="caution">
    <text evidence="2">The sequence shown here is derived from an EMBL/GenBank/DDBJ whole genome shotgun (WGS) entry which is preliminary data.</text>
</comment>
<feature type="non-terminal residue" evidence="2">
    <location>
        <position position="1"/>
    </location>
</feature>
<keyword evidence="1" id="KW-0472">Membrane</keyword>
<evidence type="ECO:0000256" key="1">
    <source>
        <dbReference type="SAM" id="Phobius"/>
    </source>
</evidence>
<keyword evidence="1" id="KW-0812">Transmembrane</keyword>
<sequence length="51" mass="5674">RRRCGNRQNHKNNSMAIHLHCSAMFFCTGSAVWSILLVSVAVLETTGSHCK</sequence>
<evidence type="ECO:0000313" key="3">
    <source>
        <dbReference type="Proteomes" id="UP001331761"/>
    </source>
</evidence>
<feature type="transmembrane region" description="Helical" evidence="1">
    <location>
        <begin position="21"/>
        <end position="43"/>
    </location>
</feature>
<name>A0AAN8FQU9_TRICO</name>
<proteinExistence type="predicted"/>
<evidence type="ECO:0000313" key="2">
    <source>
        <dbReference type="EMBL" id="KAK5979002.1"/>
    </source>
</evidence>
<dbReference type="Proteomes" id="UP001331761">
    <property type="component" value="Unassembled WGS sequence"/>
</dbReference>
<keyword evidence="3" id="KW-1185">Reference proteome</keyword>
<organism evidence="2 3">
    <name type="scientific">Trichostrongylus colubriformis</name>
    <name type="common">Black scour worm</name>
    <dbReference type="NCBI Taxonomy" id="6319"/>
    <lineage>
        <taxon>Eukaryota</taxon>
        <taxon>Metazoa</taxon>
        <taxon>Ecdysozoa</taxon>
        <taxon>Nematoda</taxon>
        <taxon>Chromadorea</taxon>
        <taxon>Rhabditida</taxon>
        <taxon>Rhabditina</taxon>
        <taxon>Rhabditomorpha</taxon>
        <taxon>Strongyloidea</taxon>
        <taxon>Trichostrongylidae</taxon>
        <taxon>Trichostrongylus</taxon>
    </lineage>
</organism>
<keyword evidence="1" id="KW-1133">Transmembrane helix</keyword>
<reference evidence="2 3" key="1">
    <citation type="submission" date="2019-10" db="EMBL/GenBank/DDBJ databases">
        <title>Assembly and Annotation for the nematode Trichostrongylus colubriformis.</title>
        <authorList>
            <person name="Martin J."/>
        </authorList>
    </citation>
    <scope>NUCLEOTIDE SEQUENCE [LARGE SCALE GENOMIC DNA]</scope>
    <source>
        <strain evidence="2">G859</strain>
        <tissue evidence="2">Whole worm</tissue>
    </source>
</reference>
<accession>A0AAN8FQU9</accession>